<evidence type="ECO:0000313" key="4">
    <source>
        <dbReference type="Proteomes" id="UP000663852"/>
    </source>
</evidence>
<name>A0A815GRM5_ADIRI</name>
<dbReference type="InterPro" id="IPR019734">
    <property type="entry name" value="TPR_rpt"/>
</dbReference>
<proteinExistence type="predicted"/>
<evidence type="ECO:0000313" key="3">
    <source>
        <dbReference type="EMBL" id="CAF1343745.1"/>
    </source>
</evidence>
<evidence type="ECO:0000256" key="1">
    <source>
        <dbReference type="PROSITE-ProRule" id="PRU00339"/>
    </source>
</evidence>
<feature type="repeat" description="TPR" evidence="1">
    <location>
        <begin position="88"/>
        <end position="121"/>
    </location>
</feature>
<dbReference type="AlphaFoldDB" id="A0A815GRM5"/>
<reference evidence="3" key="1">
    <citation type="submission" date="2021-02" db="EMBL/GenBank/DDBJ databases">
        <authorList>
            <person name="Nowell W R."/>
        </authorList>
    </citation>
    <scope>NUCLEOTIDE SEQUENCE</scope>
</reference>
<dbReference type="Gene3D" id="1.25.40.10">
    <property type="entry name" value="Tetratricopeptide repeat domain"/>
    <property type="match status" value="1"/>
</dbReference>
<dbReference type="PROSITE" id="PS50005">
    <property type="entry name" value="TPR"/>
    <property type="match status" value="1"/>
</dbReference>
<dbReference type="EMBL" id="CAJNOJ010000256">
    <property type="protein sequence ID" value="CAF1343745.1"/>
    <property type="molecule type" value="Genomic_DNA"/>
</dbReference>
<dbReference type="SUPFAM" id="SSF48452">
    <property type="entry name" value="TPR-like"/>
    <property type="match status" value="1"/>
</dbReference>
<dbReference type="SMART" id="SM00028">
    <property type="entry name" value="TPR"/>
    <property type="match status" value="3"/>
</dbReference>
<accession>A0A815GRM5</accession>
<keyword evidence="1" id="KW-0802">TPR repeat</keyword>
<sequence>MRRNKRPRTDTSVDYNNNKKQKSDTSAIETNLSGHKRVSSLEDLSNELFYEIFDYLLDHHAFLAFYDLNNRFQRFFMSMKISSHPSLYRLHITAAHAFGQQEKHHSAIEHFQQALEIQENHTAVDRKSEMIFLNNQLGYCYYMCAAYDTAYEYCHKSIEIAKNSSYSTTHSSMVDNYELFGNIYVHYNDKVLARNCFIKALNLLQTMKLVSPTGIKRIKKSLENLRSSST</sequence>
<dbReference type="InterPro" id="IPR011990">
    <property type="entry name" value="TPR-like_helical_dom_sf"/>
</dbReference>
<organism evidence="3 4">
    <name type="scientific">Adineta ricciae</name>
    <name type="common">Rotifer</name>
    <dbReference type="NCBI Taxonomy" id="249248"/>
    <lineage>
        <taxon>Eukaryota</taxon>
        <taxon>Metazoa</taxon>
        <taxon>Spiralia</taxon>
        <taxon>Gnathifera</taxon>
        <taxon>Rotifera</taxon>
        <taxon>Eurotatoria</taxon>
        <taxon>Bdelloidea</taxon>
        <taxon>Adinetida</taxon>
        <taxon>Adinetidae</taxon>
        <taxon>Adineta</taxon>
    </lineage>
</organism>
<dbReference type="Proteomes" id="UP000663852">
    <property type="component" value="Unassembled WGS sequence"/>
</dbReference>
<feature type="compositionally biased region" description="Polar residues" evidence="2">
    <location>
        <begin position="10"/>
        <end position="27"/>
    </location>
</feature>
<comment type="caution">
    <text evidence="3">The sequence shown here is derived from an EMBL/GenBank/DDBJ whole genome shotgun (WGS) entry which is preliminary data.</text>
</comment>
<dbReference type="OrthoDB" id="9990701at2759"/>
<feature type="region of interest" description="Disordered" evidence="2">
    <location>
        <begin position="1"/>
        <end position="27"/>
    </location>
</feature>
<protein>
    <submittedName>
        <fullName evidence="3">Uncharacterized protein</fullName>
    </submittedName>
</protein>
<gene>
    <name evidence="3" type="ORF">EDS130_LOCUS32885</name>
</gene>
<evidence type="ECO:0000256" key="2">
    <source>
        <dbReference type="SAM" id="MobiDB-lite"/>
    </source>
</evidence>